<accession>A0A1H1WKQ4</accession>
<dbReference type="OrthoDB" id="7030977at2"/>
<sequence>MAEARTHWQALQRNWRMQCAASLILPVALVWFLGDWEPAWPEGAMPLFIVGLASVAPTLWRFRQYKRALIEADAQSASPTAEDAWSRLHHQQLLGLLHAKLPGWIGILHYVCTAEIVPLVLLVLATQGIMLLYRPPSAWVK</sequence>
<feature type="transmembrane region" description="Helical" evidence="1">
    <location>
        <begin position="107"/>
        <end position="133"/>
    </location>
</feature>
<proteinExistence type="predicted"/>
<dbReference type="STRING" id="487184.SAMN05216421_2609"/>
<evidence type="ECO:0008006" key="4">
    <source>
        <dbReference type="Google" id="ProtNLM"/>
    </source>
</evidence>
<keyword evidence="1" id="KW-1133">Transmembrane helix</keyword>
<keyword evidence="1" id="KW-0472">Membrane</keyword>
<evidence type="ECO:0000256" key="1">
    <source>
        <dbReference type="SAM" id="Phobius"/>
    </source>
</evidence>
<feature type="transmembrane region" description="Helical" evidence="1">
    <location>
        <begin position="15"/>
        <end position="33"/>
    </location>
</feature>
<dbReference type="EMBL" id="LT629736">
    <property type="protein sequence ID" value="SDS97614.1"/>
    <property type="molecule type" value="Genomic_DNA"/>
</dbReference>
<protein>
    <recommendedName>
        <fullName evidence="4">MFS transporter</fullName>
    </recommendedName>
</protein>
<dbReference type="AlphaFoldDB" id="A0A1H1WKQ4"/>
<keyword evidence="3" id="KW-1185">Reference proteome</keyword>
<reference evidence="3" key="1">
    <citation type="submission" date="2016-10" db="EMBL/GenBank/DDBJ databases">
        <authorList>
            <person name="Varghese N."/>
            <person name="Submissions S."/>
        </authorList>
    </citation>
    <scope>NUCLEOTIDE SEQUENCE [LARGE SCALE GENOMIC DNA]</scope>
    <source>
        <strain evidence="3">NRRL B-51270</strain>
    </source>
</reference>
<keyword evidence="1" id="KW-0812">Transmembrane</keyword>
<name>A0A1H1WKQ4_9GAMM</name>
<organism evidence="2 3">
    <name type="scientific">Halopseudomonas xinjiangensis</name>
    <dbReference type="NCBI Taxonomy" id="487184"/>
    <lineage>
        <taxon>Bacteria</taxon>
        <taxon>Pseudomonadati</taxon>
        <taxon>Pseudomonadota</taxon>
        <taxon>Gammaproteobacteria</taxon>
        <taxon>Pseudomonadales</taxon>
        <taxon>Pseudomonadaceae</taxon>
        <taxon>Halopseudomonas</taxon>
    </lineage>
</organism>
<dbReference type="Proteomes" id="UP000243207">
    <property type="component" value="Chromosome I"/>
</dbReference>
<evidence type="ECO:0000313" key="3">
    <source>
        <dbReference type="Proteomes" id="UP000243207"/>
    </source>
</evidence>
<evidence type="ECO:0000313" key="2">
    <source>
        <dbReference type="EMBL" id="SDS97614.1"/>
    </source>
</evidence>
<gene>
    <name evidence="2" type="ORF">SAMN05216421_2609</name>
</gene>
<dbReference type="RefSeq" id="WP_093395476.1">
    <property type="nucleotide sequence ID" value="NZ_LT629736.1"/>
</dbReference>